<evidence type="ECO:0000256" key="1">
    <source>
        <dbReference type="ARBA" id="ARBA00004721"/>
    </source>
</evidence>
<dbReference type="CDD" id="cd03784">
    <property type="entry name" value="GT1_Gtf-like"/>
    <property type="match status" value="1"/>
</dbReference>
<keyword evidence="7" id="KW-1185">Reference proteome</keyword>
<dbReference type="InterPro" id="IPR035595">
    <property type="entry name" value="UDP_glycos_trans_CS"/>
</dbReference>
<dbReference type="Pfam" id="PF00201">
    <property type="entry name" value="UDPGT"/>
    <property type="match status" value="1"/>
</dbReference>
<comment type="pathway">
    <text evidence="1">Secondary metabolite biosynthesis; terpenoid biosynthesis.</text>
</comment>
<dbReference type="FunFam" id="3.40.50.2000:FF:000047">
    <property type="entry name" value="Glycosyltransferase"/>
    <property type="match status" value="1"/>
</dbReference>
<dbReference type="InterPro" id="IPR002213">
    <property type="entry name" value="UDP_glucos_trans"/>
</dbReference>
<accession>A0A6J1F889</accession>
<dbReference type="GeneID" id="111441780"/>
<reference evidence="8" key="1">
    <citation type="submission" date="2025-08" db="UniProtKB">
        <authorList>
            <consortium name="RefSeq"/>
        </authorList>
    </citation>
    <scope>IDENTIFICATION</scope>
    <source>
        <tissue evidence="8">Young leaves</tissue>
    </source>
</reference>
<evidence type="ECO:0000313" key="7">
    <source>
        <dbReference type="Proteomes" id="UP000504609"/>
    </source>
</evidence>
<evidence type="ECO:0000256" key="5">
    <source>
        <dbReference type="RuleBase" id="RU003718"/>
    </source>
</evidence>
<dbReference type="Gene3D" id="3.40.50.2000">
    <property type="entry name" value="Glycogen Phosphorylase B"/>
    <property type="match status" value="2"/>
</dbReference>
<dbReference type="PANTHER" id="PTHR48047">
    <property type="entry name" value="GLYCOSYLTRANSFERASE"/>
    <property type="match status" value="1"/>
</dbReference>
<dbReference type="SUPFAM" id="SSF53756">
    <property type="entry name" value="UDP-Glycosyltransferase/glycogen phosphorylase"/>
    <property type="match status" value="1"/>
</dbReference>
<evidence type="ECO:0000256" key="2">
    <source>
        <dbReference type="ARBA" id="ARBA00009995"/>
    </source>
</evidence>
<dbReference type="PROSITE" id="PS00375">
    <property type="entry name" value="UDPGT"/>
    <property type="match status" value="1"/>
</dbReference>
<name>A0A6J1F889_CUCMO</name>
<protein>
    <recommendedName>
        <fullName evidence="6">Glycosyltransferase</fullName>
        <ecNumber evidence="6">2.4.1.-</ecNumber>
    </recommendedName>
</protein>
<gene>
    <name evidence="8" type="primary">LOC111441780</name>
</gene>
<dbReference type="AlphaFoldDB" id="A0A6J1F889"/>
<organism evidence="7 8">
    <name type="scientific">Cucurbita moschata</name>
    <name type="common">Winter crookneck squash</name>
    <name type="synonym">Cucurbita pepo var. moschata</name>
    <dbReference type="NCBI Taxonomy" id="3662"/>
    <lineage>
        <taxon>Eukaryota</taxon>
        <taxon>Viridiplantae</taxon>
        <taxon>Streptophyta</taxon>
        <taxon>Embryophyta</taxon>
        <taxon>Tracheophyta</taxon>
        <taxon>Spermatophyta</taxon>
        <taxon>Magnoliopsida</taxon>
        <taxon>eudicotyledons</taxon>
        <taxon>Gunneridae</taxon>
        <taxon>Pentapetalae</taxon>
        <taxon>rosids</taxon>
        <taxon>fabids</taxon>
        <taxon>Cucurbitales</taxon>
        <taxon>Cucurbitaceae</taxon>
        <taxon>Cucurbiteae</taxon>
        <taxon>Cucurbita</taxon>
    </lineage>
</organism>
<evidence type="ECO:0000256" key="4">
    <source>
        <dbReference type="ARBA" id="ARBA00022679"/>
    </source>
</evidence>
<comment type="similarity">
    <text evidence="2 5">Belongs to the UDP-glycosyltransferase family.</text>
</comment>
<proteinExistence type="inferred from homology"/>
<dbReference type="RefSeq" id="XP_022934648.1">
    <property type="nucleotide sequence ID" value="XM_023078880.1"/>
</dbReference>
<dbReference type="Proteomes" id="UP000504609">
    <property type="component" value="Unplaced"/>
</dbReference>
<evidence type="ECO:0000256" key="6">
    <source>
        <dbReference type="RuleBase" id="RU362057"/>
    </source>
</evidence>
<keyword evidence="3 5" id="KW-0328">Glycosyltransferase</keyword>
<dbReference type="GO" id="GO:0035251">
    <property type="term" value="F:UDP-glucosyltransferase activity"/>
    <property type="evidence" value="ECO:0007669"/>
    <property type="project" value="TreeGrafter"/>
</dbReference>
<dbReference type="KEGG" id="cmos:111441780"/>
<evidence type="ECO:0000313" key="8">
    <source>
        <dbReference type="RefSeq" id="XP_022934648.1"/>
    </source>
</evidence>
<keyword evidence="4 5" id="KW-0808">Transferase</keyword>
<evidence type="ECO:0000256" key="3">
    <source>
        <dbReference type="ARBA" id="ARBA00022676"/>
    </source>
</evidence>
<dbReference type="EC" id="2.4.1.-" evidence="6"/>
<dbReference type="PANTHER" id="PTHR48047:SF229">
    <property type="entry name" value="UDP-GLYCOSYLTRANSFERASE 73C3-RELATED"/>
    <property type="match status" value="1"/>
</dbReference>
<sequence length="493" mass="54596">MASPHVLLFPFFAQGHMIPMIDFAKLLAQRGVTVTLVTTPHNAARNSPVVSRATTSGLPLHIAQLPFPCQQAGLPEGCENLDLLPSFDSASKFMRATYLLYEPSRKLFEQLTPRPSCIISDLCLPWTLKLAQHFHVPRLVFYNLSSFFVLCSQTLAVQKFYLRSLPDDYLVTVPDLPGYDFQFRNSVLPKHTDEDIAAFTLEMDEADRKSYGVVFNTFEEMEGKNLAEFKKTRDLPDKVWCFGPALLCSDNQLDIAERGNRAVIDQGECIKWLNGQNPSSVVYVSLGSICNLVTAQLMELGLGLEASKRPFIWVIRKGKEAEELHKWLEEYDYKKKTEGRGLVISGWAPQLMILSHPATGCFLTHCGWNSTLEGVTAGLPLITWPLFADQFFNETHIVKMLKIGVSVGVEAASQWGEEEKGAAVKKEKVMEAIERVMGASEEGEEIRERCRALAKNAIEAVKEGGGSYRSTTLLIEDIIALGGGGGGDGDGKA</sequence>